<reference evidence="1 2" key="1">
    <citation type="submission" date="2019-01" db="EMBL/GenBank/DDBJ databases">
        <title>Spirosoma flava sp. nov., a propanil-degrading bacterium isolated from herbicide-contaminated soil.</title>
        <authorList>
            <person name="Zhang L."/>
            <person name="Jiang J.-D."/>
        </authorList>
    </citation>
    <scope>NUCLEOTIDE SEQUENCE [LARGE SCALE GENOMIC DNA]</scope>
    <source>
        <strain evidence="1 2">TY50</strain>
    </source>
</reference>
<dbReference type="RefSeq" id="WP_129598607.1">
    <property type="nucleotide sequence ID" value="NZ_SBLB01000001.1"/>
</dbReference>
<evidence type="ECO:0000313" key="1">
    <source>
        <dbReference type="EMBL" id="RYC70580.1"/>
    </source>
</evidence>
<dbReference type="AlphaFoldDB" id="A0A4Q2USA5"/>
<keyword evidence="1" id="KW-0255">Endonuclease</keyword>
<dbReference type="PANTHER" id="PTHR38733">
    <property type="entry name" value="PROTEIN MCRC"/>
    <property type="match status" value="1"/>
</dbReference>
<keyword evidence="1" id="KW-0540">Nuclease</keyword>
<dbReference type="EMBL" id="SBLB01000001">
    <property type="protein sequence ID" value="RYC70580.1"/>
    <property type="molecule type" value="Genomic_DNA"/>
</dbReference>
<gene>
    <name evidence="1" type="ORF">EQG79_00045</name>
</gene>
<accession>A0A4Q2USA5</accession>
<organism evidence="1 2">
    <name type="scientific">Spirosoma sordidisoli</name>
    <dbReference type="NCBI Taxonomy" id="2502893"/>
    <lineage>
        <taxon>Bacteria</taxon>
        <taxon>Pseudomonadati</taxon>
        <taxon>Bacteroidota</taxon>
        <taxon>Cytophagia</taxon>
        <taxon>Cytophagales</taxon>
        <taxon>Cytophagaceae</taxon>
        <taxon>Spirosoma</taxon>
    </lineage>
</organism>
<dbReference type="InterPro" id="IPR019292">
    <property type="entry name" value="McrC"/>
</dbReference>
<name>A0A4Q2USA5_9BACT</name>
<protein>
    <submittedName>
        <fullName evidence="1">Restriction endonuclease</fullName>
    </submittedName>
</protein>
<dbReference type="Proteomes" id="UP000290407">
    <property type="component" value="Unassembled WGS sequence"/>
</dbReference>
<dbReference type="PANTHER" id="PTHR38733:SF1">
    <property type="entry name" value="TYPE IV METHYL-DIRECTED RESTRICTION ENZYME ECOKMCRBC"/>
    <property type="match status" value="1"/>
</dbReference>
<comment type="caution">
    <text evidence="1">The sequence shown here is derived from an EMBL/GenBank/DDBJ whole genome shotgun (WGS) entry which is preliminary data.</text>
</comment>
<dbReference type="Pfam" id="PF10117">
    <property type="entry name" value="McrBC"/>
    <property type="match status" value="1"/>
</dbReference>
<sequence length="424" mass="47865">MHTVFSVVENGLITSDRYGTDTSDEIQVLPDSAFQALRQLAFSDNETDLLLTLTVKKGQEYVRFRNYVGLLGLADGTQLEILPKIGAPAESRTTLLTMLRHLRNSPFRTLPNARTGPSRLPLWEVFIAAFLDALVPLMRQGIQQAYVSVEASERFWKGKFQATRQQRDNAHHAERLAVCYDALTINIPPNRILKSALLFLNERSANATNRQRLGQMLHALADVPASDSVAADRIASRRTNRLFVRYEPALRWAVALLGHRAFGVRQGGVTEQSLLFPMERVFEDYVAYGIRTYWPNEGVVSVQESSAHLVDEHVGSPKFKLRPDILIRQHGRTLLLDTKWKSVNGQERGQGNYGIEQADLYQLFAYGKKYAADDLFLIYPTNETFRQPLAQFGYDASTRLHVIPFDPSQPLASEVEKLAKYALS</sequence>
<dbReference type="GO" id="GO:0004519">
    <property type="term" value="F:endonuclease activity"/>
    <property type="evidence" value="ECO:0007669"/>
    <property type="project" value="UniProtKB-KW"/>
</dbReference>
<keyword evidence="2" id="KW-1185">Reference proteome</keyword>
<evidence type="ECO:0000313" key="2">
    <source>
        <dbReference type="Proteomes" id="UP000290407"/>
    </source>
</evidence>
<keyword evidence="1" id="KW-0378">Hydrolase</keyword>
<proteinExistence type="predicted"/>